<dbReference type="eggNOG" id="COG4319">
    <property type="taxonomic scope" value="Bacteria"/>
</dbReference>
<dbReference type="InterPro" id="IPR032710">
    <property type="entry name" value="NTF2-like_dom_sf"/>
</dbReference>
<dbReference type="Pfam" id="PF14534">
    <property type="entry name" value="DUF4440"/>
    <property type="match status" value="1"/>
</dbReference>
<organism evidence="2">
    <name type="scientific">Cupriavidus pinatubonensis (strain JMP 134 / LMG 1197)</name>
    <name type="common">Cupriavidus necator (strain JMP 134)</name>
    <dbReference type="NCBI Taxonomy" id="264198"/>
    <lineage>
        <taxon>Bacteria</taxon>
        <taxon>Pseudomonadati</taxon>
        <taxon>Pseudomonadota</taxon>
        <taxon>Betaproteobacteria</taxon>
        <taxon>Burkholderiales</taxon>
        <taxon>Burkholderiaceae</taxon>
        <taxon>Cupriavidus</taxon>
    </lineage>
</organism>
<protein>
    <recommendedName>
        <fullName evidence="1">DUF4440 domain-containing protein</fullName>
    </recommendedName>
</protein>
<geneLocation type="plasmid" evidence="2">
    <name>megaplasmid</name>
</geneLocation>
<evidence type="ECO:0000313" key="2">
    <source>
        <dbReference type="EMBL" id="AAZ65639.1"/>
    </source>
</evidence>
<dbReference type="HOGENOM" id="CLU_128061_0_0_4"/>
<dbReference type="Gene3D" id="3.10.450.50">
    <property type="match status" value="1"/>
</dbReference>
<dbReference type="SUPFAM" id="SSF54427">
    <property type="entry name" value="NTF2-like"/>
    <property type="match status" value="1"/>
</dbReference>
<proteinExistence type="predicted"/>
<name>Q46MJ1_CUPPJ</name>
<accession>Q46MJ1</accession>
<evidence type="ECO:0000259" key="1">
    <source>
        <dbReference type="Pfam" id="PF14534"/>
    </source>
</evidence>
<dbReference type="OrthoDB" id="9812295at2"/>
<dbReference type="AlphaFoldDB" id="Q46MJ1"/>
<keyword evidence="2" id="KW-0614">Plasmid</keyword>
<dbReference type="InterPro" id="IPR027843">
    <property type="entry name" value="DUF4440"/>
</dbReference>
<reference evidence="2" key="1">
    <citation type="submission" date="2005-08" db="EMBL/GenBank/DDBJ databases">
        <title>Complete sequence of a megaplasmid of Ralstonia eutropha JMP134.</title>
        <authorList>
            <person name="Copeland A."/>
            <person name="Lucas S."/>
            <person name="Lapidus A."/>
            <person name="Barry K."/>
            <person name="Detter J.C."/>
            <person name="Glavina T."/>
            <person name="Hammon N."/>
            <person name="Israni S."/>
            <person name="Pitluck S."/>
            <person name="Goltsman E."/>
            <person name="Martinez M."/>
            <person name="Vergez L."/>
            <person name="Larimer F."/>
            <person name="Land M."/>
            <person name="Lykidis A."/>
            <person name="Richardson P."/>
        </authorList>
    </citation>
    <scope>NUCLEOTIDE SEQUENCE [LARGE SCALE GENOMIC DNA]</scope>
    <source>
        <strain evidence="2">JMP134</strain>
        <plasmid evidence="2">megaplasmid</plasmid>
    </source>
</reference>
<feature type="domain" description="DUF4440" evidence="1">
    <location>
        <begin position="12"/>
        <end position="126"/>
    </location>
</feature>
<gene>
    <name evidence="2" type="ordered locus">Reut_C6336</name>
</gene>
<dbReference type="KEGG" id="reu:Reut_C6336"/>
<sequence>MTVDVKHVSDTLLALERSLNERWSTGDSSGYLDNYHDDISYFDPVVETLLVGRHAVVEHLTRLYKNPHIVRNEYLNPHVLVSQGGDLAVLSYNLNTFVADGSGGERLLRMWNSTEVYRLVDDQWRIVHSNWALAKSLTVAVAS</sequence>
<dbReference type="EMBL" id="CP000092">
    <property type="protein sequence ID" value="AAZ65639.1"/>
    <property type="molecule type" value="Genomic_DNA"/>
</dbReference>